<accession>A0A8S1MS15</accession>
<name>A0A8S1MS15_9CILI</name>
<comment type="caution">
    <text evidence="1">The sequence shown here is derived from an EMBL/GenBank/DDBJ whole genome shotgun (WGS) entry which is preliminary data.</text>
</comment>
<reference evidence="1" key="1">
    <citation type="submission" date="2021-01" db="EMBL/GenBank/DDBJ databases">
        <authorList>
            <consortium name="Genoscope - CEA"/>
            <person name="William W."/>
        </authorList>
    </citation>
    <scope>NUCLEOTIDE SEQUENCE</scope>
</reference>
<dbReference type="Pfam" id="PF01508">
    <property type="entry name" value="Paramecium_SA"/>
    <property type="match status" value="19"/>
</dbReference>
<dbReference type="EMBL" id="CAJJDN010000039">
    <property type="protein sequence ID" value="CAD8079946.1"/>
    <property type="molecule type" value="Genomic_DNA"/>
</dbReference>
<protein>
    <submittedName>
        <fullName evidence="1">Uncharacterized protein</fullName>
    </submittedName>
</protein>
<evidence type="ECO:0000313" key="2">
    <source>
        <dbReference type="Proteomes" id="UP000692954"/>
    </source>
</evidence>
<proteinExistence type="predicted"/>
<evidence type="ECO:0000313" key="1">
    <source>
        <dbReference type="EMBL" id="CAD8079946.1"/>
    </source>
</evidence>
<sequence>MNIQLRLQINKIDFKITLQQNYQNQYQNSQSQIPLKIIKPKKYKHSKSKIAQISKCTAKEGGGCVELGAKCEDQVAEIGCVKDKSGVACFWSKGKCLDKTCDNAPIEYVTDQQIKDFIPTCTTKQGGGCVTRSNCGGVIQAACVTNSLGGLCFWNGTACVDKTCANALTTNKTNPSCKSYLDKCITTGSGCTDSIGCSAATFKEACDKTLTGVLCHWDETVCKTKICDNAGSSYVGHDKCTTYIHVQLNLVLPQDVKTGHAFNAPKTNTTNEKCEAYLPNSKCITQDQGGCRTNTTCEAINLEIACKADRDGKTCFWDNQRCWTKYCTNSPASNNTHPLCNAFLPTCTVGSGNTCFDKTCENVQEETNCKNDYQNKPCIYKGKCYQKQCALASKDYTSYTECKTYLETCTLDNSGSGCMDLPIKCEAITQPEGCKIKQGGGKCGLIGKNCVDQSCLTAPSSDYTTSALCDGYKTGCVVDNDGAGSIDLPSTCSARKLEDNFCIDIKCENAHLLNGSLSQNDCWTYFSLKCVINTTSDKCIPRPKACIELGEAACKQSGVIYVSDTQTKDCYWDENSTSCKDEACTNITLASYSHANCNNAINKFTVIAGATPNKCQDIVACDKYTGEDQCKVDTTGNICVWNSTVTPAKCQDKSCPDADTYNNDAACQVFSKKCTLTQKKCRVKQATCEAIKNQTACEANTISRKQQCAWNAGSGAYANASGAFNCIKAVGTGFTAGYCQYLDATCSVNANGTACITAQDNCSGYTGASAQSNCVWAVSHKYCYWDGSACAQIVPATKCSDIQGDSVGICKTKKSSCTFTTGTKCGPDCAAFAGPFNYDTCQAYDPQCTIKRDGLGCIMTAATCATTNVTNCTHADNGKCYLSNFTTCTLASAAALITAGNCGTMTGVGLTPVYCKGISNNLCSANSQLTACVEKQATCSLYATPFADCLSGISEEKCIVTTAGTGCEPFSTGCNTVKLFRAGATAITYTNAICKLYECQANSDGTACEDIPPSGPAPDATCGNHLVPFTYEARRGHLDTCSVNATKTACVTAQNDCSGYTNTAECGYSLNQGECEVSGTSCVQKKCDSAASTVTTNAGCEAVSTNCVLRVGGCQFRNNCTSYIVEGACVKNASGGDCLWNPTAVQQKHQTVSIPMLNVQLQENVQSKQPQGCVAYKTCSSYTHQEQCKFSSEKNDNGSNIACGWNGTCANKSCLTAQETFNTPTLCSSYFIGCTVNATDNGCVVIPDACEGMTQNQCYEGSVDKSQRKCSWDTTESKCITKKCENSPNYGSESECNTYLPGCTTDTIKCKTKICEDYPLTNDALCKGALSTCTSNGAQAEAGCVTDSNDRQCQWMTPTGQTAYCTNKNCATAPAALTTEAQCVQYFTPSVGTCTTKKDGGCTVKGACTAANVAAACTTDSSGNDCQWDAETNGCRLKECKDFNGTTHAACNKLRPGCTAGLNGRCAKMTNCQEIKVRAACIEGNDGPCLWIAKYVNADSTLGACFPYESCQSLDWTSDNTCKMISSNCTTVGTECVGITSCAGTKNQKGCKTGTDGECIFTVSAKGAADTICKKFTSCSDAYYLTHDGCNSANSNCTSDYLTGCIPLAACSTYTFNQCYRNKDGPQRDATGGITSTGICIWDDTAKEGKDQQCTDLTFTTESECSSRLKTCTSDGVKCLVKGACSSYGTLAASNVAGGT</sequence>
<gene>
    <name evidence="1" type="ORF">PSON_ATCC_30995.1.T0390381</name>
</gene>
<dbReference type="Proteomes" id="UP000692954">
    <property type="component" value="Unassembled WGS sequence"/>
</dbReference>
<keyword evidence="2" id="KW-1185">Reference proteome</keyword>
<organism evidence="1 2">
    <name type="scientific">Paramecium sonneborni</name>
    <dbReference type="NCBI Taxonomy" id="65129"/>
    <lineage>
        <taxon>Eukaryota</taxon>
        <taxon>Sar</taxon>
        <taxon>Alveolata</taxon>
        <taxon>Ciliophora</taxon>
        <taxon>Intramacronucleata</taxon>
        <taxon>Oligohymenophorea</taxon>
        <taxon>Peniculida</taxon>
        <taxon>Parameciidae</taxon>
        <taxon>Paramecium</taxon>
    </lineage>
</organism>
<dbReference type="InterPro" id="IPR002895">
    <property type="entry name" value="Paramecium_SA"/>
</dbReference>
<dbReference type="SMART" id="SM00639">
    <property type="entry name" value="PSA"/>
    <property type="match status" value="21"/>
</dbReference>
<dbReference type="OrthoDB" id="303374at2759"/>